<dbReference type="Gene3D" id="3.50.50.60">
    <property type="entry name" value="FAD/NAD(P)-binding domain"/>
    <property type="match status" value="1"/>
</dbReference>
<reference evidence="5 6" key="1">
    <citation type="submission" date="2023-08" db="EMBL/GenBank/DDBJ databases">
        <title>Black Yeasts Isolated from many extreme environments.</title>
        <authorList>
            <person name="Coleine C."/>
            <person name="Stajich J.E."/>
            <person name="Selbmann L."/>
        </authorList>
    </citation>
    <scope>NUCLEOTIDE SEQUENCE [LARGE SCALE GENOMIC DNA]</scope>
    <source>
        <strain evidence="5 6">CCFEE 5885</strain>
    </source>
</reference>
<feature type="domain" description="FAD-binding" evidence="4">
    <location>
        <begin position="313"/>
        <end position="373"/>
    </location>
</feature>
<evidence type="ECO:0000256" key="3">
    <source>
        <dbReference type="ARBA" id="ARBA00023002"/>
    </source>
</evidence>
<dbReference type="InterPro" id="IPR036188">
    <property type="entry name" value="FAD/NAD-bd_sf"/>
</dbReference>
<dbReference type="SUPFAM" id="SSF51905">
    <property type="entry name" value="FAD/NAD(P)-binding domain"/>
    <property type="match status" value="1"/>
</dbReference>
<keyword evidence="3" id="KW-0560">Oxidoreductase</keyword>
<dbReference type="PANTHER" id="PTHR43476">
    <property type="entry name" value="3-(3-HYDROXY-PHENYL)PROPIONATE/3-HYDROXYCINNAMIC ACID HYDROXYLASE"/>
    <property type="match status" value="1"/>
</dbReference>
<evidence type="ECO:0000256" key="2">
    <source>
        <dbReference type="ARBA" id="ARBA00022827"/>
    </source>
</evidence>
<dbReference type="Proteomes" id="UP001345013">
    <property type="component" value="Unassembled WGS sequence"/>
</dbReference>
<accession>A0ABR0JZM1</accession>
<dbReference type="Gene3D" id="3.30.70.2450">
    <property type="match status" value="1"/>
</dbReference>
<dbReference type="Pfam" id="PF01494">
    <property type="entry name" value="FAD_binding_3"/>
    <property type="match status" value="2"/>
</dbReference>
<keyword evidence="6" id="KW-1185">Reference proteome</keyword>
<gene>
    <name evidence="5" type="ORF">LTR24_008547</name>
</gene>
<evidence type="ECO:0000259" key="4">
    <source>
        <dbReference type="Pfam" id="PF01494"/>
    </source>
</evidence>
<protein>
    <recommendedName>
        <fullName evidence="4">FAD-binding domain-containing protein</fullName>
    </recommendedName>
</protein>
<keyword evidence="1" id="KW-0285">Flavoprotein</keyword>
<name>A0ABR0JZM1_9EURO</name>
<dbReference type="PANTHER" id="PTHR43476:SF3">
    <property type="entry name" value="FAD-BINDING MONOOXYGENASE"/>
    <property type="match status" value="1"/>
</dbReference>
<proteinExistence type="predicted"/>
<evidence type="ECO:0000313" key="6">
    <source>
        <dbReference type="Proteomes" id="UP001345013"/>
    </source>
</evidence>
<organism evidence="5 6">
    <name type="scientific">Lithohypha guttulata</name>
    <dbReference type="NCBI Taxonomy" id="1690604"/>
    <lineage>
        <taxon>Eukaryota</taxon>
        <taxon>Fungi</taxon>
        <taxon>Dikarya</taxon>
        <taxon>Ascomycota</taxon>
        <taxon>Pezizomycotina</taxon>
        <taxon>Eurotiomycetes</taxon>
        <taxon>Chaetothyriomycetidae</taxon>
        <taxon>Chaetothyriales</taxon>
        <taxon>Trichomeriaceae</taxon>
        <taxon>Lithohypha</taxon>
    </lineage>
</organism>
<evidence type="ECO:0000313" key="5">
    <source>
        <dbReference type="EMBL" id="KAK5080347.1"/>
    </source>
</evidence>
<evidence type="ECO:0000256" key="1">
    <source>
        <dbReference type="ARBA" id="ARBA00022630"/>
    </source>
</evidence>
<feature type="domain" description="FAD-binding" evidence="4">
    <location>
        <begin position="5"/>
        <end position="181"/>
    </location>
</feature>
<dbReference type="InterPro" id="IPR050631">
    <property type="entry name" value="PheA/TfdB_FAD_monoxygenase"/>
</dbReference>
<dbReference type="PRINTS" id="PR00420">
    <property type="entry name" value="RNGMNOXGNASE"/>
</dbReference>
<dbReference type="EMBL" id="JAVRRG010000151">
    <property type="protein sequence ID" value="KAK5080347.1"/>
    <property type="molecule type" value="Genomic_DNA"/>
</dbReference>
<keyword evidence="2" id="KW-0274">FAD</keyword>
<comment type="caution">
    <text evidence="5">The sequence shown here is derived from an EMBL/GenBank/DDBJ whole genome shotgun (WGS) entry which is preliminary data.</text>
</comment>
<sequence>MAEQTNVTICGGGPTGALLSALLGKAGVPNVVLEREADITTDPRGIALDEDGVRTLQAIGVYEKVFTQIGCTMTRFNFISGVHTDLSKRPTLSFDYSTSEGGTGHVGFICHKQPALERAIRDSIADSLYAQLRSKCLVTNISENEESVTVQYTDADGQPKSIRSKFLVGADGKTGYVRKKYLEPKGITMDKCEGTNYEETWVALNWRITLPTEKTHPNYPLWRLGYTPIEVYNLFFPDEFRFLCNPDRPAVCGRFGLQSDRLWRFEFVVHKGEDGTKMATLEETQKIIFPYITHSGSRYGLNHDVRYPEDCIEVLRSRPFSFQARSCNRWAEGRVILAGDAAHVFPPFGGQGIASGFRDAWGLAWRLALLHQEPQANHAKVIKTWYLERKQQLDRSLAATIQNGEYVTQRDPLKAFVRDWSMWFYQLIPSWRREIEKGPRAQGMIRYKHQPGLPFLPDGHGGVFLPQVYTWDFKSDRVRFSDDLIFATEKKGLLQLVVLPDSPEEARDLLLAVKKLPHNRFFDADEATALIQDYGMQSLRIRQLTGYGVCVARVATGEEFAVDSTLCRGRPAPKHYDPYRISKEVKGMKFLLVRPDRFVYMACSTPNELKSAIDGLAGVLL</sequence>
<dbReference type="InterPro" id="IPR002938">
    <property type="entry name" value="FAD-bd"/>
</dbReference>